<sequence>MWLVEYGMRCSISARKCEALRQESAVSLTWPNQIVFSMGLLLRAVVRLRYSISSSHVPVGLINQSAIIAGLKSIIKLVSSM</sequence>
<evidence type="ECO:0000313" key="1">
    <source>
        <dbReference type="EMBL" id="KEH25023.1"/>
    </source>
</evidence>
<gene>
    <name evidence="1" type="ordered locus">MTR_6g013185</name>
</gene>
<accession>A0A072U7D3</accession>
<dbReference type="Proteomes" id="UP000002051">
    <property type="component" value="Chromosome 6"/>
</dbReference>
<evidence type="ECO:0000313" key="2">
    <source>
        <dbReference type="EnsemblPlants" id="KEH25023"/>
    </source>
</evidence>
<organism evidence="1 3">
    <name type="scientific">Medicago truncatula</name>
    <name type="common">Barrel medic</name>
    <name type="synonym">Medicago tribuloides</name>
    <dbReference type="NCBI Taxonomy" id="3880"/>
    <lineage>
        <taxon>Eukaryota</taxon>
        <taxon>Viridiplantae</taxon>
        <taxon>Streptophyta</taxon>
        <taxon>Embryophyta</taxon>
        <taxon>Tracheophyta</taxon>
        <taxon>Spermatophyta</taxon>
        <taxon>Magnoliopsida</taxon>
        <taxon>eudicotyledons</taxon>
        <taxon>Gunneridae</taxon>
        <taxon>Pentapetalae</taxon>
        <taxon>rosids</taxon>
        <taxon>fabids</taxon>
        <taxon>Fabales</taxon>
        <taxon>Fabaceae</taxon>
        <taxon>Papilionoideae</taxon>
        <taxon>50 kb inversion clade</taxon>
        <taxon>NPAAA clade</taxon>
        <taxon>Hologalegina</taxon>
        <taxon>IRL clade</taxon>
        <taxon>Trifolieae</taxon>
        <taxon>Medicago</taxon>
    </lineage>
</organism>
<keyword evidence="3" id="KW-1185">Reference proteome</keyword>
<dbReference type="EMBL" id="CM001222">
    <property type="protein sequence ID" value="KEH25023.1"/>
    <property type="molecule type" value="Genomic_DNA"/>
</dbReference>
<evidence type="ECO:0000313" key="3">
    <source>
        <dbReference type="Proteomes" id="UP000002051"/>
    </source>
</evidence>
<dbReference type="AlphaFoldDB" id="A0A072U7D3"/>
<reference evidence="1 3" key="2">
    <citation type="journal article" date="2014" name="BMC Genomics">
        <title>An improved genome release (version Mt4.0) for the model legume Medicago truncatula.</title>
        <authorList>
            <person name="Tang H."/>
            <person name="Krishnakumar V."/>
            <person name="Bidwell S."/>
            <person name="Rosen B."/>
            <person name="Chan A."/>
            <person name="Zhou S."/>
            <person name="Gentzbittel L."/>
            <person name="Childs K.L."/>
            <person name="Yandell M."/>
            <person name="Gundlach H."/>
            <person name="Mayer K.F."/>
            <person name="Schwartz D.C."/>
            <person name="Town C.D."/>
        </authorList>
    </citation>
    <scope>GENOME REANNOTATION</scope>
    <source>
        <strain evidence="1">A17</strain>
        <strain evidence="2 3">cv. Jemalong A17</strain>
    </source>
</reference>
<dbReference type="HOGENOM" id="CLU_2577491_0_0_1"/>
<reference evidence="1 3" key="1">
    <citation type="journal article" date="2011" name="Nature">
        <title>The Medicago genome provides insight into the evolution of rhizobial symbioses.</title>
        <authorList>
            <person name="Young N.D."/>
            <person name="Debelle F."/>
            <person name="Oldroyd G.E."/>
            <person name="Geurts R."/>
            <person name="Cannon S.B."/>
            <person name="Udvardi M.K."/>
            <person name="Benedito V.A."/>
            <person name="Mayer K.F."/>
            <person name="Gouzy J."/>
            <person name="Schoof H."/>
            <person name="Van de Peer Y."/>
            <person name="Proost S."/>
            <person name="Cook D.R."/>
            <person name="Meyers B.C."/>
            <person name="Spannagl M."/>
            <person name="Cheung F."/>
            <person name="De Mita S."/>
            <person name="Krishnakumar V."/>
            <person name="Gundlach H."/>
            <person name="Zhou S."/>
            <person name="Mudge J."/>
            <person name="Bharti A.K."/>
            <person name="Murray J.D."/>
            <person name="Naoumkina M.A."/>
            <person name="Rosen B."/>
            <person name="Silverstein K.A."/>
            <person name="Tang H."/>
            <person name="Rombauts S."/>
            <person name="Zhao P.X."/>
            <person name="Zhou P."/>
            <person name="Barbe V."/>
            <person name="Bardou P."/>
            <person name="Bechner M."/>
            <person name="Bellec A."/>
            <person name="Berger A."/>
            <person name="Berges H."/>
            <person name="Bidwell S."/>
            <person name="Bisseling T."/>
            <person name="Choisne N."/>
            <person name="Couloux A."/>
            <person name="Denny R."/>
            <person name="Deshpande S."/>
            <person name="Dai X."/>
            <person name="Doyle J.J."/>
            <person name="Dudez A.M."/>
            <person name="Farmer A.D."/>
            <person name="Fouteau S."/>
            <person name="Franken C."/>
            <person name="Gibelin C."/>
            <person name="Gish J."/>
            <person name="Goldstein S."/>
            <person name="Gonzalez A.J."/>
            <person name="Green P.J."/>
            <person name="Hallab A."/>
            <person name="Hartog M."/>
            <person name="Hua A."/>
            <person name="Humphray S.J."/>
            <person name="Jeong D.H."/>
            <person name="Jing Y."/>
            <person name="Jocker A."/>
            <person name="Kenton S.M."/>
            <person name="Kim D.J."/>
            <person name="Klee K."/>
            <person name="Lai H."/>
            <person name="Lang C."/>
            <person name="Lin S."/>
            <person name="Macmil S.L."/>
            <person name="Magdelenat G."/>
            <person name="Matthews L."/>
            <person name="McCorrison J."/>
            <person name="Monaghan E.L."/>
            <person name="Mun J.H."/>
            <person name="Najar F.Z."/>
            <person name="Nicholson C."/>
            <person name="Noirot C."/>
            <person name="O'Bleness M."/>
            <person name="Paule C.R."/>
            <person name="Poulain J."/>
            <person name="Prion F."/>
            <person name="Qin B."/>
            <person name="Qu C."/>
            <person name="Retzel E.F."/>
            <person name="Riddle C."/>
            <person name="Sallet E."/>
            <person name="Samain S."/>
            <person name="Samson N."/>
            <person name="Sanders I."/>
            <person name="Saurat O."/>
            <person name="Scarpelli C."/>
            <person name="Schiex T."/>
            <person name="Segurens B."/>
            <person name="Severin A.J."/>
            <person name="Sherrier D.J."/>
            <person name="Shi R."/>
            <person name="Sims S."/>
            <person name="Singer S.R."/>
            <person name="Sinharoy S."/>
            <person name="Sterck L."/>
            <person name="Viollet A."/>
            <person name="Wang B.B."/>
            <person name="Wang K."/>
            <person name="Wang M."/>
            <person name="Wang X."/>
            <person name="Warfsmann J."/>
            <person name="Weissenbach J."/>
            <person name="White D.D."/>
            <person name="White J.D."/>
            <person name="Wiley G.B."/>
            <person name="Wincker P."/>
            <person name="Xing Y."/>
            <person name="Yang L."/>
            <person name="Yao Z."/>
            <person name="Ying F."/>
            <person name="Zhai J."/>
            <person name="Zhou L."/>
            <person name="Zuber A."/>
            <person name="Denarie J."/>
            <person name="Dixon R.A."/>
            <person name="May G.D."/>
            <person name="Schwartz D.C."/>
            <person name="Rogers J."/>
            <person name="Quetier F."/>
            <person name="Town C.D."/>
            <person name="Roe B.A."/>
        </authorList>
    </citation>
    <scope>NUCLEOTIDE SEQUENCE [LARGE SCALE GENOMIC DNA]</scope>
    <source>
        <strain evidence="1">A17</strain>
        <strain evidence="2 3">cv. Jemalong A17</strain>
    </source>
</reference>
<proteinExistence type="predicted"/>
<reference evidence="2" key="3">
    <citation type="submission" date="2015-04" db="UniProtKB">
        <authorList>
            <consortium name="EnsemblPlants"/>
        </authorList>
    </citation>
    <scope>IDENTIFICATION</scope>
    <source>
        <strain evidence="2">cv. Jemalong A17</strain>
    </source>
</reference>
<name>A0A072U7D3_MEDTR</name>
<protein>
    <submittedName>
        <fullName evidence="1 2">Uncharacterized protein</fullName>
    </submittedName>
</protein>
<dbReference type="EnsemblPlants" id="KEH25023">
    <property type="protein sequence ID" value="KEH25023"/>
    <property type="gene ID" value="MTR_6g013185"/>
</dbReference>